<name>A0ABU0S6W3_9HYPH</name>
<keyword evidence="2" id="KW-1185">Reference proteome</keyword>
<evidence type="ECO:0000313" key="1">
    <source>
        <dbReference type="EMBL" id="MDQ0996500.1"/>
    </source>
</evidence>
<dbReference type="Gene3D" id="6.10.250.730">
    <property type="match status" value="1"/>
</dbReference>
<dbReference type="EMBL" id="JAUSZT010000003">
    <property type="protein sequence ID" value="MDQ0996500.1"/>
    <property type="molecule type" value="Genomic_DNA"/>
</dbReference>
<comment type="caution">
    <text evidence="1">The sequence shown here is derived from an EMBL/GenBank/DDBJ whole genome shotgun (WGS) entry which is preliminary data.</text>
</comment>
<evidence type="ECO:0000313" key="2">
    <source>
        <dbReference type="Proteomes" id="UP001237780"/>
    </source>
</evidence>
<dbReference type="InterPro" id="IPR010385">
    <property type="entry name" value="DUF982"/>
</dbReference>
<dbReference type="RefSeq" id="WP_307279359.1">
    <property type="nucleotide sequence ID" value="NZ_JAUSZT010000003.1"/>
</dbReference>
<proteinExistence type="predicted"/>
<accession>A0ABU0S6W3</accession>
<dbReference type="Pfam" id="PF06169">
    <property type="entry name" value="DUF982"/>
    <property type="match status" value="1"/>
</dbReference>
<sequence>MNLYFESPIFVKEGSIIVQEIATLDEAIEFLDNWPERNRDLIHETATRICHEAFDGHKPLSVAHSAFEGFARKAKILEDPAAVMPWIMKAKPNGGLMTA</sequence>
<protein>
    <recommendedName>
        <fullName evidence="3">DUF982 domain-containing protein</fullName>
    </recommendedName>
</protein>
<reference evidence="1 2" key="1">
    <citation type="submission" date="2023-07" db="EMBL/GenBank/DDBJ databases">
        <title>Comparative genomics of wheat-associated soil bacteria to identify genetic determinants of phenazine resistance.</title>
        <authorList>
            <person name="Mouncey N."/>
        </authorList>
    </citation>
    <scope>NUCLEOTIDE SEQUENCE [LARGE SCALE GENOMIC DNA]</scope>
    <source>
        <strain evidence="1 2">W4I11</strain>
    </source>
</reference>
<dbReference type="Proteomes" id="UP001237780">
    <property type="component" value="Unassembled WGS sequence"/>
</dbReference>
<evidence type="ECO:0008006" key="3">
    <source>
        <dbReference type="Google" id="ProtNLM"/>
    </source>
</evidence>
<gene>
    <name evidence="1" type="ORF">QFZ34_001682</name>
</gene>
<organism evidence="1 2">
    <name type="scientific">Phyllobacterium ifriqiyense</name>
    <dbReference type="NCBI Taxonomy" id="314238"/>
    <lineage>
        <taxon>Bacteria</taxon>
        <taxon>Pseudomonadati</taxon>
        <taxon>Pseudomonadota</taxon>
        <taxon>Alphaproteobacteria</taxon>
        <taxon>Hyphomicrobiales</taxon>
        <taxon>Phyllobacteriaceae</taxon>
        <taxon>Phyllobacterium</taxon>
    </lineage>
</organism>